<dbReference type="InterPro" id="IPR053392">
    <property type="entry name" value="Transposase_IS30-like"/>
</dbReference>
<dbReference type="Gene3D" id="1.10.10.60">
    <property type="entry name" value="Homeodomain-like"/>
    <property type="match status" value="1"/>
</dbReference>
<dbReference type="InterPro" id="IPR012337">
    <property type="entry name" value="RNaseH-like_sf"/>
</dbReference>
<gene>
    <name evidence="3" type="ORF">CJJ23_04935</name>
</gene>
<feature type="domain" description="Integrase catalytic" evidence="2">
    <location>
        <begin position="158"/>
        <end position="321"/>
    </location>
</feature>
<dbReference type="GO" id="GO:0003676">
    <property type="term" value="F:nucleic acid binding"/>
    <property type="evidence" value="ECO:0007669"/>
    <property type="project" value="InterPro"/>
</dbReference>
<proteinExistence type="predicted"/>
<dbReference type="GO" id="GO:0006310">
    <property type="term" value="P:DNA recombination"/>
    <property type="evidence" value="ECO:0007669"/>
    <property type="project" value="UniProtKB-KW"/>
</dbReference>
<reference evidence="4" key="1">
    <citation type="submission" date="2017-08" db="EMBL/GenBank/DDBJ databases">
        <authorList>
            <person name="Alvarez-Ponce D."/>
            <person name="Weitzman C.L."/>
            <person name="Tillett R.L."/>
            <person name="Sandmeier F.C."/>
            <person name="Tracy C.R."/>
        </authorList>
    </citation>
    <scope>NUCLEOTIDE SEQUENCE [LARGE SCALE GENOMIC DNA]</scope>
    <source>
        <strain evidence="4">723</strain>
    </source>
</reference>
<dbReference type="PANTHER" id="PTHR10948:SF23">
    <property type="entry name" value="TRANSPOSASE INSI FOR INSERTION SEQUENCE ELEMENT IS30A-RELATED"/>
    <property type="match status" value="1"/>
</dbReference>
<dbReference type="Gene3D" id="3.30.420.10">
    <property type="entry name" value="Ribonuclease H-like superfamily/Ribonuclease H"/>
    <property type="match status" value="1"/>
</dbReference>
<evidence type="ECO:0000313" key="4">
    <source>
        <dbReference type="Proteomes" id="UP000216943"/>
    </source>
</evidence>
<dbReference type="GO" id="GO:0004803">
    <property type="term" value="F:transposase activity"/>
    <property type="evidence" value="ECO:0007669"/>
    <property type="project" value="TreeGrafter"/>
</dbReference>
<dbReference type="RefSeq" id="WP_095335221.1">
    <property type="nucleotide sequence ID" value="NZ_NQNY01000032.1"/>
</dbReference>
<organism evidence="3 4">
    <name type="scientific">Mycoplasmopsis agassizii</name>
    <dbReference type="NCBI Taxonomy" id="33922"/>
    <lineage>
        <taxon>Bacteria</taxon>
        <taxon>Bacillati</taxon>
        <taxon>Mycoplasmatota</taxon>
        <taxon>Mycoplasmoidales</taxon>
        <taxon>Metamycoplasmataceae</taxon>
        <taxon>Mycoplasmopsis</taxon>
    </lineage>
</organism>
<dbReference type="PANTHER" id="PTHR10948">
    <property type="entry name" value="TRANSPOSASE"/>
    <property type="match status" value="1"/>
</dbReference>
<dbReference type="InterPro" id="IPR036397">
    <property type="entry name" value="RNaseH_sf"/>
</dbReference>
<dbReference type="AlphaFoldDB" id="A0A269THD8"/>
<dbReference type="GO" id="GO:0015074">
    <property type="term" value="P:DNA integration"/>
    <property type="evidence" value="ECO:0007669"/>
    <property type="project" value="InterPro"/>
</dbReference>
<evidence type="ECO:0000259" key="2">
    <source>
        <dbReference type="PROSITE" id="PS50994"/>
    </source>
</evidence>
<evidence type="ECO:0000256" key="1">
    <source>
        <dbReference type="ARBA" id="ARBA00023172"/>
    </source>
</evidence>
<dbReference type="InterPro" id="IPR051917">
    <property type="entry name" value="Transposase-Integrase"/>
</dbReference>
<dbReference type="PROSITE" id="PS50994">
    <property type="entry name" value="INTEGRASE"/>
    <property type="match status" value="1"/>
</dbReference>
<name>A0A269THD8_9BACT</name>
<keyword evidence="1" id="KW-0233">DNA recombination</keyword>
<comment type="caution">
    <text evidence="3">The sequence shown here is derived from an EMBL/GenBank/DDBJ whole genome shotgun (WGS) entry which is preliminary data.</text>
</comment>
<dbReference type="OrthoDB" id="396854at2"/>
<sequence length="325" mass="38816">MKYKQVTYEERCTIETLLNDGVNVTQIAKHLKRSKSTISREIKRNTVDGYYDSKDANKKCYERKLHKFFMFRWKYQEFEKYFSKYYDKRYCGVKATMHKISVFHPEVLRPSERHVFKWIKSRNWIFTPKDRLRTYYVKGGKRSVGIFSRFKGRYVKPIWARPKYIDNRTDFGHWEIDLIIGKRANGYTNVLTFNERMSRKVFSLHVASKDPFKINSALYKLIKQEDLPVKSITVDNGVEFSRLGLVAKWINAIIYACEPYASFQRGSNENLNGMIRRTFKKGTNFNDVTPSNLKDVTDKINNMPREMFGWKSSNEMYEHYLKLFK</sequence>
<dbReference type="InterPro" id="IPR025246">
    <property type="entry name" value="IS30-like_HTH"/>
</dbReference>
<dbReference type="GO" id="GO:0005829">
    <property type="term" value="C:cytosol"/>
    <property type="evidence" value="ECO:0007669"/>
    <property type="project" value="TreeGrafter"/>
</dbReference>
<dbReference type="GO" id="GO:0032196">
    <property type="term" value="P:transposition"/>
    <property type="evidence" value="ECO:0007669"/>
    <property type="project" value="TreeGrafter"/>
</dbReference>
<dbReference type="EMBL" id="NQNY01000032">
    <property type="protein sequence ID" value="PAK20872.1"/>
    <property type="molecule type" value="Genomic_DNA"/>
</dbReference>
<protein>
    <recommendedName>
        <fullName evidence="2">Integrase catalytic domain-containing protein</fullName>
    </recommendedName>
</protein>
<evidence type="ECO:0000313" key="3">
    <source>
        <dbReference type="EMBL" id="PAK20872.1"/>
    </source>
</evidence>
<dbReference type="InterPro" id="IPR001584">
    <property type="entry name" value="Integrase_cat-core"/>
</dbReference>
<accession>A0A269THD8</accession>
<dbReference type="Proteomes" id="UP000216943">
    <property type="component" value="Unassembled WGS sequence"/>
</dbReference>
<dbReference type="SUPFAM" id="SSF53098">
    <property type="entry name" value="Ribonuclease H-like"/>
    <property type="match status" value="1"/>
</dbReference>
<dbReference type="NCBIfam" id="NF033563">
    <property type="entry name" value="transpos_IS30"/>
    <property type="match status" value="1"/>
</dbReference>
<dbReference type="Pfam" id="PF13936">
    <property type="entry name" value="HTH_38"/>
    <property type="match status" value="1"/>
</dbReference>